<evidence type="ECO:0000256" key="9">
    <source>
        <dbReference type="ARBA" id="ARBA00022679"/>
    </source>
</evidence>
<feature type="compositionally biased region" description="Polar residues" evidence="21">
    <location>
        <begin position="123"/>
        <end position="141"/>
    </location>
</feature>
<keyword evidence="15 20" id="KW-0520">NAD</keyword>
<evidence type="ECO:0000256" key="18">
    <source>
        <dbReference type="ARBA" id="ARBA00048969"/>
    </source>
</evidence>
<evidence type="ECO:0000256" key="6">
    <source>
        <dbReference type="ARBA" id="ARBA00007064"/>
    </source>
</evidence>
<dbReference type="GO" id="GO:0005634">
    <property type="term" value="C:nucleus"/>
    <property type="evidence" value="ECO:0007669"/>
    <property type="project" value="UniProtKB-SubCell"/>
</dbReference>
<proteinExistence type="inferred from homology"/>
<evidence type="ECO:0000256" key="7">
    <source>
        <dbReference type="ARBA" id="ARBA00022553"/>
    </source>
</evidence>
<evidence type="ECO:0000256" key="21">
    <source>
        <dbReference type="SAM" id="MobiDB-lite"/>
    </source>
</evidence>
<gene>
    <name evidence="24" type="primary">LOC106074642</name>
</gene>
<dbReference type="NCBIfam" id="TIGR00482">
    <property type="entry name" value="nicotinate (nicotinamide) nucleotide adenylyltransferase"/>
    <property type="match status" value="1"/>
</dbReference>
<evidence type="ECO:0000256" key="2">
    <source>
        <dbReference type="ARBA" id="ARBA00001947"/>
    </source>
</evidence>
<comment type="cofactor">
    <cofactor evidence="2">
        <name>Zn(2+)</name>
        <dbReference type="ChEBI" id="CHEBI:29105"/>
    </cofactor>
</comment>
<keyword evidence="16" id="KW-0539">Nucleus</keyword>
<accession>A0A9W2ZGA6</accession>
<feature type="region of interest" description="Disordered" evidence="21">
    <location>
        <begin position="264"/>
        <end position="286"/>
    </location>
</feature>
<keyword evidence="7" id="KW-0597">Phosphoprotein</keyword>
<dbReference type="OMA" id="HFDYELN"/>
<comment type="subcellular location">
    <subcellularLocation>
        <location evidence="3">Nucleus</location>
    </subcellularLocation>
</comment>
<evidence type="ECO:0000256" key="17">
    <source>
        <dbReference type="ARBA" id="ARBA00048514"/>
    </source>
</evidence>
<dbReference type="InterPro" id="IPR005248">
    <property type="entry name" value="NadD/NMNAT"/>
</dbReference>
<dbReference type="GO" id="GO:0005524">
    <property type="term" value="F:ATP binding"/>
    <property type="evidence" value="ECO:0007669"/>
    <property type="project" value="UniProtKB-KW"/>
</dbReference>
<dbReference type="GeneID" id="106074642"/>
<evidence type="ECO:0000313" key="23">
    <source>
        <dbReference type="Proteomes" id="UP001165740"/>
    </source>
</evidence>
<evidence type="ECO:0000256" key="14">
    <source>
        <dbReference type="ARBA" id="ARBA00022842"/>
    </source>
</evidence>
<feature type="domain" description="Cytidyltransferase-like" evidence="22">
    <location>
        <begin position="10"/>
        <end position="224"/>
    </location>
</feature>
<keyword evidence="11 20" id="KW-0547">Nucleotide-binding</keyword>
<comment type="similarity">
    <text evidence="6 20">Belongs to the eukaryotic NMN adenylyltransferase family.</text>
</comment>
<evidence type="ECO:0000256" key="11">
    <source>
        <dbReference type="ARBA" id="ARBA00022741"/>
    </source>
</evidence>
<dbReference type="InterPro" id="IPR014729">
    <property type="entry name" value="Rossmann-like_a/b/a_fold"/>
</dbReference>
<evidence type="ECO:0000259" key="22">
    <source>
        <dbReference type="Pfam" id="PF01467"/>
    </source>
</evidence>
<dbReference type="RefSeq" id="XP_055874006.1">
    <property type="nucleotide sequence ID" value="XM_056018031.1"/>
</dbReference>
<dbReference type="PANTHER" id="PTHR12039:SF0">
    <property type="entry name" value="NICOTINAMIDE-NUCLEOTIDE ADENYLYLTRANSFERASE"/>
    <property type="match status" value="1"/>
</dbReference>
<keyword evidence="23" id="KW-1185">Reference proteome</keyword>
<keyword evidence="8 20" id="KW-0662">Pyridine nucleotide biosynthesis</keyword>
<comment type="catalytic activity">
    <reaction evidence="18">
        <text>beta-nicotinamide D-ribonucleotide + ATP + H(+) = diphosphate + NAD(+)</text>
        <dbReference type="Rhea" id="RHEA:21360"/>
        <dbReference type="ChEBI" id="CHEBI:14649"/>
        <dbReference type="ChEBI" id="CHEBI:15378"/>
        <dbReference type="ChEBI" id="CHEBI:30616"/>
        <dbReference type="ChEBI" id="CHEBI:33019"/>
        <dbReference type="ChEBI" id="CHEBI:57540"/>
        <dbReference type="EC" id="2.7.7.1"/>
    </reaction>
    <physiologicalReaction direction="left-to-right" evidence="18">
        <dbReference type="Rhea" id="RHEA:21361"/>
    </physiologicalReaction>
    <physiologicalReaction direction="right-to-left" evidence="18">
        <dbReference type="Rhea" id="RHEA:21362"/>
    </physiologicalReaction>
</comment>
<evidence type="ECO:0000313" key="24">
    <source>
        <dbReference type="RefSeq" id="XP_055874006.1"/>
    </source>
</evidence>
<protein>
    <recommendedName>
        <fullName evidence="20">Nicotinamide-nucleotide adenylyltransferase</fullName>
        <ecNumber evidence="20">2.7.7.1</ecNumber>
        <ecNumber evidence="20">2.7.7.18</ecNumber>
    </recommendedName>
</protein>
<organism evidence="23 24">
    <name type="scientific">Biomphalaria glabrata</name>
    <name type="common">Bloodfluke planorb</name>
    <name type="synonym">Freshwater snail</name>
    <dbReference type="NCBI Taxonomy" id="6526"/>
    <lineage>
        <taxon>Eukaryota</taxon>
        <taxon>Metazoa</taxon>
        <taxon>Spiralia</taxon>
        <taxon>Lophotrochozoa</taxon>
        <taxon>Mollusca</taxon>
        <taxon>Gastropoda</taxon>
        <taxon>Heterobranchia</taxon>
        <taxon>Euthyneura</taxon>
        <taxon>Panpulmonata</taxon>
        <taxon>Hygrophila</taxon>
        <taxon>Lymnaeoidea</taxon>
        <taxon>Planorbidae</taxon>
        <taxon>Biomphalaria</taxon>
    </lineage>
</organism>
<dbReference type="AlphaFoldDB" id="A0A9W2ZGA6"/>
<dbReference type="GO" id="GO:0004515">
    <property type="term" value="F:nicotinate-nucleotide adenylyltransferase activity"/>
    <property type="evidence" value="ECO:0007669"/>
    <property type="project" value="UniProtKB-EC"/>
</dbReference>
<evidence type="ECO:0000256" key="19">
    <source>
        <dbReference type="ARBA" id="ARBA00064648"/>
    </source>
</evidence>
<dbReference type="InterPro" id="IPR051182">
    <property type="entry name" value="Euk_NMN_adenylyltrnsfrase"/>
</dbReference>
<name>A0A9W2ZGA6_BIOGL</name>
<dbReference type="CDD" id="cd09286">
    <property type="entry name" value="NMNAT_Eukarya"/>
    <property type="match status" value="1"/>
</dbReference>
<dbReference type="EC" id="2.7.7.1" evidence="20"/>
<comment type="cofactor">
    <cofactor evidence="1">
        <name>Mg(2+)</name>
        <dbReference type="ChEBI" id="CHEBI:18420"/>
    </cofactor>
</comment>
<evidence type="ECO:0000256" key="8">
    <source>
        <dbReference type="ARBA" id="ARBA00022642"/>
    </source>
</evidence>
<dbReference type="InterPro" id="IPR004821">
    <property type="entry name" value="Cyt_trans-like"/>
</dbReference>
<keyword evidence="12" id="KW-0862">Zinc</keyword>
<keyword evidence="9 20" id="KW-0808">Transferase</keyword>
<dbReference type="GO" id="GO:0009435">
    <property type="term" value="P:NAD+ biosynthetic process"/>
    <property type="evidence" value="ECO:0007669"/>
    <property type="project" value="InterPro"/>
</dbReference>
<evidence type="ECO:0000256" key="12">
    <source>
        <dbReference type="ARBA" id="ARBA00022833"/>
    </source>
</evidence>
<comment type="pathway">
    <text evidence="5">Cofactor biosynthesis; NAD(+) biosynthesis; deamido-NAD(+) from nicotinate D-ribonucleotide: step 1/1.</text>
</comment>
<comment type="pathway">
    <text evidence="4 20">Cofactor biosynthesis; NAD(+) biosynthesis; NAD(+) from nicotinamide D-ribonucleotide: step 1/1.</text>
</comment>
<dbReference type="Pfam" id="PF01467">
    <property type="entry name" value="CTP_transf_like"/>
    <property type="match status" value="1"/>
</dbReference>
<reference evidence="24" key="1">
    <citation type="submission" date="2025-08" db="UniProtKB">
        <authorList>
            <consortium name="RefSeq"/>
        </authorList>
    </citation>
    <scope>IDENTIFICATION</scope>
</reference>
<comment type="subunit">
    <text evidence="19">Homohexamer. Interacts with ADPRT/PARP1.</text>
</comment>
<evidence type="ECO:0000256" key="20">
    <source>
        <dbReference type="RuleBase" id="RU362021"/>
    </source>
</evidence>
<dbReference type="EC" id="2.7.7.18" evidence="20"/>
<comment type="catalytic activity">
    <reaction evidence="17">
        <text>nicotinate beta-D-ribonucleotide + ATP + H(+) = deamido-NAD(+) + diphosphate</text>
        <dbReference type="Rhea" id="RHEA:22860"/>
        <dbReference type="ChEBI" id="CHEBI:15378"/>
        <dbReference type="ChEBI" id="CHEBI:30616"/>
        <dbReference type="ChEBI" id="CHEBI:33019"/>
        <dbReference type="ChEBI" id="CHEBI:57502"/>
        <dbReference type="ChEBI" id="CHEBI:58437"/>
        <dbReference type="EC" id="2.7.7.18"/>
    </reaction>
    <physiologicalReaction direction="left-to-right" evidence="17">
        <dbReference type="Rhea" id="RHEA:22861"/>
    </physiologicalReaction>
    <physiologicalReaction direction="right-to-left" evidence="17">
        <dbReference type="Rhea" id="RHEA:22862"/>
    </physiologicalReaction>
</comment>
<keyword evidence="14" id="KW-0460">Magnesium</keyword>
<dbReference type="OrthoDB" id="422187at2759"/>
<keyword evidence="13 20" id="KW-0067">ATP-binding</keyword>
<dbReference type="PANTHER" id="PTHR12039">
    <property type="entry name" value="NICOTINAMIDE MONONUCLEOTIDE ADENYLYLTRANSFERASE"/>
    <property type="match status" value="1"/>
</dbReference>
<evidence type="ECO:0000256" key="3">
    <source>
        <dbReference type="ARBA" id="ARBA00004123"/>
    </source>
</evidence>
<evidence type="ECO:0000256" key="16">
    <source>
        <dbReference type="ARBA" id="ARBA00023242"/>
    </source>
</evidence>
<keyword evidence="10 20" id="KW-0548">Nucleotidyltransferase</keyword>
<evidence type="ECO:0000256" key="15">
    <source>
        <dbReference type="ARBA" id="ARBA00023027"/>
    </source>
</evidence>
<dbReference type="Proteomes" id="UP001165740">
    <property type="component" value="Chromosome 1"/>
</dbReference>
<dbReference type="Gene3D" id="3.40.50.620">
    <property type="entry name" value="HUPs"/>
    <property type="match status" value="1"/>
</dbReference>
<sequence length="361" mass="40814">MGSPVKVILLACGSFSPITNMHLRMFELGRDALNKTGRFQVVSGVISPVSDGYGKKDLVPAKHRCEMVRAALKTSDWVKLDPWECTLSFWSPTAKVLRHYQEQYDSHSNCKTTPSKKRKKLSNRSVSDVQTNHIPSSDTETDQSPVVKLLCGADLLESFAVPGLWAQEDIEYIVSTHGLVVISRVGTDPHKFIYDSDVLTKYKENIVVVTEWISNEISSTKIRTALRRGESVKYLLQDGVIDYIKQHQLYKIPDNKYINHLLPSPVEKESNSNDPEEQPQRPSSAEVKVILRSSAPGSYNPNHLTLHRMTTKMENKGPVTKIVPAHKSNSTSCISDFGMLVRRVRNYNLRTRRRPLNTIKK</sequence>
<dbReference type="SUPFAM" id="SSF52374">
    <property type="entry name" value="Nucleotidylyl transferase"/>
    <property type="match status" value="1"/>
</dbReference>
<evidence type="ECO:0000256" key="5">
    <source>
        <dbReference type="ARBA" id="ARBA00005019"/>
    </source>
</evidence>
<evidence type="ECO:0000256" key="13">
    <source>
        <dbReference type="ARBA" id="ARBA00022840"/>
    </source>
</evidence>
<feature type="region of interest" description="Disordered" evidence="21">
    <location>
        <begin position="106"/>
        <end position="141"/>
    </location>
</feature>
<dbReference type="FunFam" id="3.40.50.620:FF:000101">
    <property type="entry name" value="Nicotinamide-nucleotide adenylyltransferase"/>
    <property type="match status" value="1"/>
</dbReference>
<evidence type="ECO:0000256" key="10">
    <source>
        <dbReference type="ARBA" id="ARBA00022695"/>
    </source>
</evidence>
<evidence type="ECO:0000256" key="1">
    <source>
        <dbReference type="ARBA" id="ARBA00001946"/>
    </source>
</evidence>
<dbReference type="InterPro" id="IPR045094">
    <property type="entry name" value="NMNAT_euk"/>
</dbReference>
<dbReference type="GO" id="GO:0000309">
    <property type="term" value="F:nicotinamide-nucleotide adenylyltransferase activity"/>
    <property type="evidence" value="ECO:0007669"/>
    <property type="project" value="UniProtKB-EC"/>
</dbReference>
<evidence type="ECO:0000256" key="4">
    <source>
        <dbReference type="ARBA" id="ARBA00004658"/>
    </source>
</evidence>